<dbReference type="PRINTS" id="PR00455">
    <property type="entry name" value="HTHTETR"/>
</dbReference>
<feature type="domain" description="HTH tetR-type" evidence="5">
    <location>
        <begin position="8"/>
        <end position="68"/>
    </location>
</feature>
<dbReference type="PROSITE" id="PS01081">
    <property type="entry name" value="HTH_TETR_1"/>
    <property type="match status" value="1"/>
</dbReference>
<dbReference type="Proteomes" id="UP000196877">
    <property type="component" value="Chromosome"/>
</dbReference>
<dbReference type="InterPro" id="IPR023772">
    <property type="entry name" value="DNA-bd_HTH_TetR-type_CS"/>
</dbReference>
<dbReference type="EMBL" id="CP021920">
    <property type="protein sequence ID" value="ASB90893.1"/>
    <property type="molecule type" value="Genomic_DNA"/>
</dbReference>
<dbReference type="InterPro" id="IPR001647">
    <property type="entry name" value="HTH_TetR"/>
</dbReference>
<sequence length="194" mass="22404">MMKNSSEVLTKEQILTATEETLRRFGVAKTSITDVAKALNVSHGTIYRHFKSKKEIFEAATEMWLNEKILKPLTDVYHDSSLKGAAHVKAYIEKLFELKRYYAGKDEELFAMYAKVTNESSKLVDENIDQIVKQLSELIARCPVNPSDSEQLAKAVFYATERFHHPAHANEWKRDTIEQEFDMVWNVIEKGFLK</sequence>
<dbReference type="PROSITE" id="PS50977">
    <property type="entry name" value="HTH_TETR_2"/>
    <property type="match status" value="1"/>
</dbReference>
<dbReference type="InterPro" id="IPR041478">
    <property type="entry name" value="TetR_C_27"/>
</dbReference>
<accession>A0ABM6LNH4</accession>
<feature type="DNA-binding region" description="H-T-H motif" evidence="4">
    <location>
        <begin position="31"/>
        <end position="50"/>
    </location>
</feature>
<dbReference type="Pfam" id="PF17935">
    <property type="entry name" value="TetR_C_27"/>
    <property type="match status" value="1"/>
</dbReference>
<dbReference type="Pfam" id="PF00440">
    <property type="entry name" value="TetR_N"/>
    <property type="match status" value="1"/>
</dbReference>
<organism evidence="6 7">
    <name type="scientific">Bacillus sonorensis</name>
    <dbReference type="NCBI Taxonomy" id="119858"/>
    <lineage>
        <taxon>Bacteria</taxon>
        <taxon>Bacillati</taxon>
        <taxon>Bacillota</taxon>
        <taxon>Bacilli</taxon>
        <taxon>Bacillales</taxon>
        <taxon>Bacillaceae</taxon>
        <taxon>Bacillus</taxon>
    </lineage>
</organism>
<dbReference type="SUPFAM" id="SSF46689">
    <property type="entry name" value="Homeodomain-like"/>
    <property type="match status" value="1"/>
</dbReference>
<dbReference type="PANTHER" id="PTHR30055:SF151">
    <property type="entry name" value="TRANSCRIPTIONAL REGULATORY PROTEIN"/>
    <property type="match status" value="1"/>
</dbReference>
<keyword evidence="1" id="KW-0805">Transcription regulation</keyword>
<evidence type="ECO:0000313" key="7">
    <source>
        <dbReference type="Proteomes" id="UP000196877"/>
    </source>
</evidence>
<evidence type="ECO:0000313" key="6">
    <source>
        <dbReference type="EMBL" id="ASB90893.1"/>
    </source>
</evidence>
<dbReference type="PANTHER" id="PTHR30055">
    <property type="entry name" value="HTH-TYPE TRANSCRIPTIONAL REGULATOR RUTR"/>
    <property type="match status" value="1"/>
</dbReference>
<proteinExistence type="predicted"/>
<keyword evidence="3" id="KW-0804">Transcription</keyword>
<keyword evidence="2 4" id="KW-0238">DNA-binding</keyword>
<keyword evidence="7" id="KW-1185">Reference proteome</keyword>
<dbReference type="InterPro" id="IPR050109">
    <property type="entry name" value="HTH-type_TetR-like_transc_reg"/>
</dbReference>
<evidence type="ECO:0000256" key="1">
    <source>
        <dbReference type="ARBA" id="ARBA00023015"/>
    </source>
</evidence>
<protein>
    <submittedName>
        <fullName evidence="6">HTH-type transcriptional regulator MtrR</fullName>
    </submittedName>
</protein>
<evidence type="ECO:0000259" key="5">
    <source>
        <dbReference type="PROSITE" id="PS50977"/>
    </source>
</evidence>
<evidence type="ECO:0000256" key="2">
    <source>
        <dbReference type="ARBA" id="ARBA00023125"/>
    </source>
</evidence>
<evidence type="ECO:0000256" key="3">
    <source>
        <dbReference type="ARBA" id="ARBA00023163"/>
    </source>
</evidence>
<dbReference type="InterPro" id="IPR009057">
    <property type="entry name" value="Homeodomain-like_sf"/>
</dbReference>
<name>A0ABM6LNH4_9BACI</name>
<dbReference type="Gene3D" id="1.10.357.10">
    <property type="entry name" value="Tetracycline Repressor, domain 2"/>
    <property type="match status" value="1"/>
</dbReference>
<reference evidence="6 7" key="1">
    <citation type="submission" date="2017-06" db="EMBL/GenBank/DDBJ databases">
        <title>Genome sequence of Bacillus sonorensis strain SRCM101395.</title>
        <authorList>
            <person name="Cho S.H."/>
        </authorList>
    </citation>
    <scope>NUCLEOTIDE SEQUENCE [LARGE SCALE GENOMIC DNA]</scope>
    <source>
        <strain evidence="6 7">SRCM101395</strain>
    </source>
</reference>
<evidence type="ECO:0000256" key="4">
    <source>
        <dbReference type="PROSITE-ProRule" id="PRU00335"/>
    </source>
</evidence>
<gene>
    <name evidence="6" type="ORF">S101395_04398</name>
</gene>